<name>A0AAD5IEN6_ACENE</name>
<proteinExistence type="predicted"/>
<comment type="caution">
    <text evidence="1">The sequence shown here is derived from an EMBL/GenBank/DDBJ whole genome shotgun (WGS) entry which is preliminary data.</text>
</comment>
<dbReference type="EMBL" id="JAJSOW010000106">
    <property type="protein sequence ID" value="KAI9161325.1"/>
    <property type="molecule type" value="Genomic_DNA"/>
</dbReference>
<protein>
    <submittedName>
        <fullName evidence="1">Uncharacterized protein</fullName>
    </submittedName>
</protein>
<evidence type="ECO:0000313" key="2">
    <source>
        <dbReference type="Proteomes" id="UP001064489"/>
    </source>
</evidence>
<keyword evidence="2" id="KW-1185">Reference proteome</keyword>
<gene>
    <name evidence="1" type="ORF">LWI28_016354</name>
</gene>
<accession>A0AAD5IEN6</accession>
<dbReference type="AlphaFoldDB" id="A0AAD5IEN6"/>
<dbReference type="Proteomes" id="UP001064489">
    <property type="component" value="Chromosome 2"/>
</dbReference>
<evidence type="ECO:0000313" key="1">
    <source>
        <dbReference type="EMBL" id="KAI9161325.1"/>
    </source>
</evidence>
<organism evidence="1 2">
    <name type="scientific">Acer negundo</name>
    <name type="common">Box elder</name>
    <dbReference type="NCBI Taxonomy" id="4023"/>
    <lineage>
        <taxon>Eukaryota</taxon>
        <taxon>Viridiplantae</taxon>
        <taxon>Streptophyta</taxon>
        <taxon>Embryophyta</taxon>
        <taxon>Tracheophyta</taxon>
        <taxon>Spermatophyta</taxon>
        <taxon>Magnoliopsida</taxon>
        <taxon>eudicotyledons</taxon>
        <taxon>Gunneridae</taxon>
        <taxon>Pentapetalae</taxon>
        <taxon>rosids</taxon>
        <taxon>malvids</taxon>
        <taxon>Sapindales</taxon>
        <taxon>Sapindaceae</taxon>
        <taxon>Hippocastanoideae</taxon>
        <taxon>Acereae</taxon>
        <taxon>Acer</taxon>
    </lineage>
</organism>
<reference evidence="1" key="2">
    <citation type="submission" date="2023-02" db="EMBL/GenBank/DDBJ databases">
        <authorList>
            <person name="Swenson N.G."/>
            <person name="Wegrzyn J.L."/>
            <person name="Mcevoy S.L."/>
        </authorList>
    </citation>
    <scope>NUCLEOTIDE SEQUENCE</scope>
    <source>
        <strain evidence="1">91603</strain>
        <tissue evidence="1">Leaf</tissue>
    </source>
</reference>
<sequence>MGMLPREMLLQDKLDMLRDTSPPRQVFILTRLFLKKDYWVPVFGHASFFCFVRGFFQSQAVELEFSFELQGFDHSLLRLLIWLVTLRLHGF</sequence>
<reference evidence="1" key="1">
    <citation type="journal article" date="2022" name="Plant J.">
        <title>Strategies of tolerance reflected in two North American maple genomes.</title>
        <authorList>
            <person name="McEvoy S.L."/>
            <person name="Sezen U.U."/>
            <person name="Trouern-Trend A."/>
            <person name="McMahon S.M."/>
            <person name="Schaberg P.G."/>
            <person name="Yang J."/>
            <person name="Wegrzyn J.L."/>
            <person name="Swenson N.G."/>
        </authorList>
    </citation>
    <scope>NUCLEOTIDE SEQUENCE</scope>
    <source>
        <strain evidence="1">91603</strain>
    </source>
</reference>